<dbReference type="SUPFAM" id="SSF51905">
    <property type="entry name" value="FAD/NAD(P)-binding domain"/>
    <property type="match status" value="1"/>
</dbReference>
<dbReference type="Gene3D" id="3.30.410.40">
    <property type="match status" value="1"/>
</dbReference>
<dbReference type="Proteomes" id="UP001479436">
    <property type="component" value="Unassembled WGS sequence"/>
</dbReference>
<evidence type="ECO:0000256" key="5">
    <source>
        <dbReference type="SAM" id="SignalP"/>
    </source>
</evidence>
<comment type="similarity">
    <text evidence="2">Belongs to the GMC oxidoreductase family.</text>
</comment>
<evidence type="ECO:0000256" key="4">
    <source>
        <dbReference type="ARBA" id="ARBA00022827"/>
    </source>
</evidence>
<dbReference type="Pfam" id="PF00732">
    <property type="entry name" value="GMC_oxred_N"/>
    <property type="match status" value="1"/>
</dbReference>
<dbReference type="PANTHER" id="PTHR11552:SF147">
    <property type="entry name" value="CHOLINE DEHYDROGENASE, MITOCHONDRIAL"/>
    <property type="match status" value="1"/>
</dbReference>
<keyword evidence="8" id="KW-1185">Reference proteome</keyword>
<keyword evidence="4" id="KW-0274">FAD</keyword>
<sequence length="343" mass="37801">MHYWIISFILLVYGLVAVSKRPINLHENASDDASEPSNCELVSYDYHMKELSADYIIVGGGTAGSALARYLTLNTKLLVLVVEEGVDFTPEQIERKSNVDIGGHNTTEKISIKAQKEVILSSGVYGSPPLLMLSGVGPRQVLESSGIPIVRDMPRVGELVLSPLGVALFQSNRTFRQNDPKVLTSPEAYREGKEEGTGPLNSIMDTTFNIHKTDPGLSKPDILLQNSEAMNSPKVSFIGICTLLDPQSREPAYYQDERDHRTMAKCLNLVHQVFVQPPLKFHIKNTFSHHVYSQLPPSLRNDFHGVFDASILPGPYRSGSTRLLYGLAPKAASLILGGPIDKY</sequence>
<keyword evidence="5" id="KW-0732">Signal</keyword>
<dbReference type="EMBL" id="JASJQH010008320">
    <property type="protein sequence ID" value="KAK9693535.1"/>
    <property type="molecule type" value="Genomic_DNA"/>
</dbReference>
<organism evidence="7 8">
    <name type="scientific">Basidiobolus ranarum</name>
    <dbReference type="NCBI Taxonomy" id="34480"/>
    <lineage>
        <taxon>Eukaryota</taxon>
        <taxon>Fungi</taxon>
        <taxon>Fungi incertae sedis</taxon>
        <taxon>Zoopagomycota</taxon>
        <taxon>Entomophthoromycotina</taxon>
        <taxon>Basidiobolomycetes</taxon>
        <taxon>Basidiobolales</taxon>
        <taxon>Basidiobolaceae</taxon>
        <taxon>Basidiobolus</taxon>
    </lineage>
</organism>
<evidence type="ECO:0000256" key="2">
    <source>
        <dbReference type="ARBA" id="ARBA00010790"/>
    </source>
</evidence>
<evidence type="ECO:0000313" key="7">
    <source>
        <dbReference type="EMBL" id="KAK9693535.1"/>
    </source>
</evidence>
<reference evidence="7 8" key="1">
    <citation type="submission" date="2023-04" db="EMBL/GenBank/DDBJ databases">
        <title>Genome of Basidiobolus ranarum AG-B5.</title>
        <authorList>
            <person name="Stajich J.E."/>
            <person name="Carter-House D."/>
            <person name="Gryganskyi A."/>
        </authorList>
    </citation>
    <scope>NUCLEOTIDE SEQUENCE [LARGE SCALE GENOMIC DNA]</scope>
    <source>
        <strain evidence="7 8">AG-B5</strain>
    </source>
</reference>
<evidence type="ECO:0000259" key="6">
    <source>
        <dbReference type="Pfam" id="PF00732"/>
    </source>
</evidence>
<evidence type="ECO:0000256" key="3">
    <source>
        <dbReference type="ARBA" id="ARBA00022630"/>
    </source>
</evidence>
<comment type="cofactor">
    <cofactor evidence="1">
        <name>FAD</name>
        <dbReference type="ChEBI" id="CHEBI:57692"/>
    </cofactor>
</comment>
<dbReference type="InterPro" id="IPR012132">
    <property type="entry name" value="GMC_OxRdtase"/>
</dbReference>
<dbReference type="InterPro" id="IPR036188">
    <property type="entry name" value="FAD/NAD-bd_sf"/>
</dbReference>
<dbReference type="InterPro" id="IPR000172">
    <property type="entry name" value="GMC_OxRdtase_N"/>
</dbReference>
<accession>A0ABR2VQP0</accession>
<protein>
    <recommendedName>
        <fullName evidence="6">Glucose-methanol-choline oxidoreductase N-terminal domain-containing protein</fullName>
    </recommendedName>
</protein>
<feature type="domain" description="Glucose-methanol-choline oxidoreductase N-terminal" evidence="6">
    <location>
        <begin position="94"/>
        <end position="141"/>
    </location>
</feature>
<dbReference type="PANTHER" id="PTHR11552">
    <property type="entry name" value="GLUCOSE-METHANOL-CHOLINE GMC OXIDOREDUCTASE"/>
    <property type="match status" value="1"/>
</dbReference>
<proteinExistence type="inferred from homology"/>
<feature type="signal peptide" evidence="5">
    <location>
        <begin position="1"/>
        <end position="20"/>
    </location>
</feature>
<evidence type="ECO:0000256" key="1">
    <source>
        <dbReference type="ARBA" id="ARBA00001974"/>
    </source>
</evidence>
<evidence type="ECO:0000313" key="8">
    <source>
        <dbReference type="Proteomes" id="UP001479436"/>
    </source>
</evidence>
<dbReference type="Gene3D" id="3.50.50.60">
    <property type="entry name" value="FAD/NAD(P)-binding domain"/>
    <property type="match status" value="2"/>
</dbReference>
<name>A0ABR2VQP0_9FUNG</name>
<comment type="caution">
    <text evidence="7">The sequence shown here is derived from an EMBL/GenBank/DDBJ whole genome shotgun (WGS) entry which is preliminary data.</text>
</comment>
<feature type="chain" id="PRO_5047522833" description="Glucose-methanol-choline oxidoreductase N-terminal domain-containing protein" evidence="5">
    <location>
        <begin position="21"/>
        <end position="343"/>
    </location>
</feature>
<gene>
    <name evidence="7" type="ORF">K7432_013876</name>
</gene>
<keyword evidence="3" id="KW-0285">Flavoprotein</keyword>